<dbReference type="AlphaFoldDB" id="A0A267MIS6"/>
<organism evidence="1 2">
    <name type="scientific">Anaeromicrobium sediminis</name>
    <dbReference type="NCBI Taxonomy" id="1478221"/>
    <lineage>
        <taxon>Bacteria</taxon>
        <taxon>Bacillati</taxon>
        <taxon>Bacillota</taxon>
        <taxon>Clostridia</taxon>
        <taxon>Peptostreptococcales</taxon>
        <taxon>Thermotaleaceae</taxon>
        <taxon>Anaeromicrobium</taxon>
    </lineage>
</organism>
<dbReference type="RefSeq" id="WP_095134280.1">
    <property type="nucleotide sequence ID" value="NZ_NIBG01000012.1"/>
</dbReference>
<protein>
    <recommendedName>
        <fullName evidence="3">Rhamnogalacturonan lyase domain-containing protein</fullName>
    </recommendedName>
</protein>
<sequence length="176" mass="20310">MSPWENLPQEIQINDSTKKNDVIETEYLTEKDNTEKTLDQSSIQKSMHDLGQDQHLETHPSQFNFQNVQLTMDNNMDNFAGKIAGVIYSKSNREITPNAIVLLYFGSYDDSKTYPVCQTKSDDNGNFVIENLPPGYYTLYAYLGRYFKEKIYNIKIMPGQNHHQSILLKKVEDDLG</sequence>
<reference evidence="1 2" key="1">
    <citation type="submission" date="2017-06" db="EMBL/GenBank/DDBJ databases">
        <title>Draft genome sequence of anaerobic fermentative bacterium Anaeromicrobium sediminis DY2726D isolated from West Pacific Ocean sediments.</title>
        <authorList>
            <person name="Zeng X."/>
        </authorList>
    </citation>
    <scope>NUCLEOTIDE SEQUENCE [LARGE SCALE GENOMIC DNA]</scope>
    <source>
        <strain evidence="1 2">DY2726D</strain>
    </source>
</reference>
<dbReference type="GO" id="GO:0030246">
    <property type="term" value="F:carbohydrate binding"/>
    <property type="evidence" value="ECO:0007669"/>
    <property type="project" value="InterPro"/>
</dbReference>
<keyword evidence="2" id="KW-1185">Reference proteome</keyword>
<evidence type="ECO:0000313" key="2">
    <source>
        <dbReference type="Proteomes" id="UP000216024"/>
    </source>
</evidence>
<name>A0A267MIS6_9FIRM</name>
<proteinExistence type="predicted"/>
<dbReference type="EMBL" id="NIBG01000012">
    <property type="protein sequence ID" value="PAB58700.1"/>
    <property type="molecule type" value="Genomic_DNA"/>
</dbReference>
<comment type="caution">
    <text evidence="1">The sequence shown here is derived from an EMBL/GenBank/DDBJ whole genome shotgun (WGS) entry which is preliminary data.</text>
</comment>
<dbReference type="Proteomes" id="UP000216024">
    <property type="component" value="Unassembled WGS sequence"/>
</dbReference>
<evidence type="ECO:0000313" key="1">
    <source>
        <dbReference type="EMBL" id="PAB58700.1"/>
    </source>
</evidence>
<gene>
    <name evidence="1" type="ORF">CCE28_13600</name>
</gene>
<accession>A0A267MIS6</accession>
<dbReference type="Gene3D" id="2.60.40.1120">
    <property type="entry name" value="Carboxypeptidase-like, regulatory domain"/>
    <property type="match status" value="1"/>
</dbReference>
<dbReference type="OrthoDB" id="1909053at2"/>
<dbReference type="InterPro" id="IPR013784">
    <property type="entry name" value="Carb-bd-like_fold"/>
</dbReference>
<dbReference type="SUPFAM" id="SSF49452">
    <property type="entry name" value="Starch-binding domain-like"/>
    <property type="match status" value="1"/>
</dbReference>
<evidence type="ECO:0008006" key="3">
    <source>
        <dbReference type="Google" id="ProtNLM"/>
    </source>
</evidence>